<sequence length="362" mass="41317">MLKSTSFSFLLDSSSFLQSGRCLGCQFRNAPLNSRSVRRHYASKNSPGNEGKQAPPVAAEEKTQPAEATPSADPIEGENPNLEFIPKPLDRPLGLVYPPQEWQNTGIDTRTLRQRRDDFVDYEKHIQRRKELTRQVSKPYFREWTNMQYHEGKTFLSPLRLFKRDAALYFPNMFGITLASPRKALNTTPLLRGKVSIVSLFSSVWAETQVATFLGPKQNPRLHEILASENRLAQKVDINLEENALKAWMVRMFMWSMRKKLPKEQHDRYFLVRKGFDDGLKESVGMMNSKVGYVYLLDENCRIRWAGSGPAEEEELDALNNGLLRLIAEKKKSIESATPAAEWANTREKGSASPRPRVVSRA</sequence>
<feature type="region of interest" description="Disordered" evidence="1">
    <location>
        <begin position="335"/>
        <end position="362"/>
    </location>
</feature>
<name>A0ABR3XH20_9EURO</name>
<dbReference type="PANTHER" id="PTHR28106:SF1">
    <property type="entry name" value="MITOCHONDRIAL ATPASE COMPLEX SUBUNIT ATP10"/>
    <property type="match status" value="1"/>
</dbReference>
<proteinExistence type="predicted"/>
<evidence type="ECO:0000313" key="3">
    <source>
        <dbReference type="Proteomes" id="UP001583193"/>
    </source>
</evidence>
<gene>
    <name evidence="2" type="primary">ATP10</name>
    <name evidence="2" type="ORF">Plec18167_005728</name>
</gene>
<feature type="region of interest" description="Disordered" evidence="1">
    <location>
        <begin position="41"/>
        <end position="84"/>
    </location>
</feature>
<evidence type="ECO:0000256" key="1">
    <source>
        <dbReference type="SAM" id="MobiDB-lite"/>
    </source>
</evidence>
<evidence type="ECO:0000313" key="2">
    <source>
        <dbReference type="EMBL" id="KAL1875060.1"/>
    </source>
</evidence>
<keyword evidence="3" id="KW-1185">Reference proteome</keyword>
<dbReference type="PANTHER" id="PTHR28106">
    <property type="entry name" value="MITOCHONDRIAL ATPASE COMPLEX SUBUNIT ATP10"/>
    <property type="match status" value="1"/>
</dbReference>
<accession>A0ABR3XH20</accession>
<dbReference type="Proteomes" id="UP001583193">
    <property type="component" value="Unassembled WGS sequence"/>
</dbReference>
<reference evidence="2 3" key="1">
    <citation type="journal article" date="2024" name="IMA Fungus">
        <title>IMA Genome - F19 : A genome assembly and annotation guide to empower mycologists, including annotated draft genome sequences of Ceratocystis pirilliformis, Diaporthe australafricana, Fusarium ophioides, Paecilomyces lecythidis, and Sporothrix stenoceras.</title>
        <authorList>
            <person name="Aylward J."/>
            <person name="Wilson A.M."/>
            <person name="Visagie C.M."/>
            <person name="Spraker J."/>
            <person name="Barnes I."/>
            <person name="Buitendag C."/>
            <person name="Ceriani C."/>
            <person name="Del Mar Angel L."/>
            <person name="du Plessis D."/>
            <person name="Fuchs T."/>
            <person name="Gasser K."/>
            <person name="Kramer D."/>
            <person name="Li W."/>
            <person name="Munsamy K."/>
            <person name="Piso A."/>
            <person name="Price J.L."/>
            <person name="Sonnekus B."/>
            <person name="Thomas C."/>
            <person name="van der Nest A."/>
            <person name="van Dijk A."/>
            <person name="van Heerden A."/>
            <person name="van Vuuren N."/>
            <person name="Yilmaz N."/>
            <person name="Duong T.A."/>
            <person name="van der Merwe N.A."/>
            <person name="Wingfield M.J."/>
            <person name="Wingfield B.D."/>
        </authorList>
    </citation>
    <scope>NUCLEOTIDE SEQUENCE [LARGE SCALE GENOMIC DNA]</scope>
    <source>
        <strain evidence="2 3">CMW 18167</strain>
    </source>
</reference>
<dbReference type="InterPro" id="IPR007849">
    <property type="entry name" value="ATP10"/>
</dbReference>
<dbReference type="EMBL" id="JAVDPF010000018">
    <property type="protein sequence ID" value="KAL1875060.1"/>
    <property type="molecule type" value="Genomic_DNA"/>
</dbReference>
<protein>
    <submittedName>
        <fullName evidence="2">Mitochondrial ATPase complex subunit atp10</fullName>
    </submittedName>
</protein>
<organism evidence="2 3">
    <name type="scientific">Paecilomyces lecythidis</name>
    <dbReference type="NCBI Taxonomy" id="3004212"/>
    <lineage>
        <taxon>Eukaryota</taxon>
        <taxon>Fungi</taxon>
        <taxon>Dikarya</taxon>
        <taxon>Ascomycota</taxon>
        <taxon>Pezizomycotina</taxon>
        <taxon>Eurotiomycetes</taxon>
        <taxon>Eurotiomycetidae</taxon>
        <taxon>Eurotiales</taxon>
        <taxon>Thermoascaceae</taxon>
        <taxon>Paecilomyces</taxon>
    </lineage>
</organism>
<comment type="caution">
    <text evidence="2">The sequence shown here is derived from an EMBL/GenBank/DDBJ whole genome shotgun (WGS) entry which is preliminary data.</text>
</comment>
<dbReference type="Pfam" id="PF05176">
    <property type="entry name" value="ATP-synt_10"/>
    <property type="match status" value="1"/>
</dbReference>